<dbReference type="InterPro" id="IPR007234">
    <property type="entry name" value="Vps53_N"/>
</dbReference>
<keyword evidence="11" id="KW-1185">Reference proteome</keyword>
<evidence type="ECO:0000313" key="11">
    <source>
        <dbReference type="Proteomes" id="UP000597762"/>
    </source>
</evidence>
<comment type="caution">
    <text evidence="10">The sequence shown here is derived from an EMBL/GenBank/DDBJ whole genome shotgun (WGS) entry which is preliminary data.</text>
</comment>
<dbReference type="Proteomes" id="UP000597762">
    <property type="component" value="Unassembled WGS sequence"/>
</dbReference>
<keyword evidence="6" id="KW-0333">Golgi apparatus</keyword>
<evidence type="ECO:0000256" key="3">
    <source>
        <dbReference type="ARBA" id="ARBA00008628"/>
    </source>
</evidence>
<dbReference type="InterPro" id="IPR031745">
    <property type="entry name" value="Vps53_C"/>
</dbReference>
<proteinExistence type="inferred from homology"/>
<dbReference type="GO" id="GO:0005829">
    <property type="term" value="C:cytosol"/>
    <property type="evidence" value="ECO:0007669"/>
    <property type="project" value="GOC"/>
</dbReference>
<evidence type="ECO:0000259" key="9">
    <source>
        <dbReference type="Pfam" id="PF16854"/>
    </source>
</evidence>
<dbReference type="GO" id="GO:0000938">
    <property type="term" value="C:GARP complex"/>
    <property type="evidence" value="ECO:0007669"/>
    <property type="project" value="InterPro"/>
</dbReference>
<evidence type="ECO:0000256" key="1">
    <source>
        <dbReference type="ARBA" id="ARBA00004150"/>
    </source>
</evidence>
<dbReference type="Pfam" id="PF16854">
    <property type="entry name" value="VPS53_C"/>
    <property type="match status" value="1"/>
</dbReference>
<evidence type="ECO:0000256" key="4">
    <source>
        <dbReference type="ARBA" id="ARBA00014103"/>
    </source>
</evidence>
<dbReference type="AlphaFoldDB" id="A0A812DDT5"/>
<organism evidence="10 11">
    <name type="scientific">Acanthosepion pharaonis</name>
    <name type="common">Pharaoh cuttlefish</name>
    <name type="synonym">Sepia pharaonis</name>
    <dbReference type="NCBI Taxonomy" id="158019"/>
    <lineage>
        <taxon>Eukaryota</taxon>
        <taxon>Metazoa</taxon>
        <taxon>Spiralia</taxon>
        <taxon>Lophotrochozoa</taxon>
        <taxon>Mollusca</taxon>
        <taxon>Cephalopoda</taxon>
        <taxon>Coleoidea</taxon>
        <taxon>Decapodiformes</taxon>
        <taxon>Sepiida</taxon>
        <taxon>Sepiina</taxon>
        <taxon>Sepiidae</taxon>
        <taxon>Acanthosepion</taxon>
    </lineage>
</organism>
<keyword evidence="7" id="KW-0472">Membrane</keyword>
<dbReference type="GO" id="GO:0010008">
    <property type="term" value="C:endosome membrane"/>
    <property type="evidence" value="ECO:0007669"/>
    <property type="project" value="UniProtKB-SubCell"/>
</dbReference>
<evidence type="ECO:0000313" key="10">
    <source>
        <dbReference type="EMBL" id="CAE1299826.1"/>
    </source>
</evidence>
<evidence type="ECO:0000256" key="5">
    <source>
        <dbReference type="ARBA" id="ARBA00022753"/>
    </source>
</evidence>
<reference evidence="10" key="1">
    <citation type="submission" date="2021-01" db="EMBL/GenBank/DDBJ databases">
        <authorList>
            <person name="Li R."/>
            <person name="Bekaert M."/>
        </authorList>
    </citation>
    <scope>NUCLEOTIDE SEQUENCE</scope>
    <source>
        <strain evidence="10">Farmed</strain>
    </source>
</reference>
<evidence type="ECO:0000256" key="2">
    <source>
        <dbReference type="ARBA" id="ARBA00004481"/>
    </source>
</evidence>
<evidence type="ECO:0000256" key="6">
    <source>
        <dbReference type="ARBA" id="ARBA00023034"/>
    </source>
</evidence>
<protein>
    <recommendedName>
        <fullName evidence="4">Vacuolar protein sorting-associated protein 53 homolog</fullName>
    </recommendedName>
</protein>
<dbReference type="GO" id="GO:0042147">
    <property type="term" value="P:retrograde transport, endosome to Golgi"/>
    <property type="evidence" value="ECO:0007669"/>
    <property type="project" value="InterPro"/>
</dbReference>
<dbReference type="EMBL" id="CAHIKZ030003402">
    <property type="protein sequence ID" value="CAE1299826.1"/>
    <property type="molecule type" value="Genomic_DNA"/>
</dbReference>
<dbReference type="InterPro" id="IPR039766">
    <property type="entry name" value="Vps53"/>
</dbReference>
<comment type="similarity">
    <text evidence="3">Belongs to the VPS53 family.</text>
</comment>
<dbReference type="Gene3D" id="1.10.357.110">
    <property type="entry name" value="Vacuolar protein sorting-associated protein 53, C-terminus"/>
    <property type="match status" value="1"/>
</dbReference>
<sequence>MASTAETDDDIIDDEHFHDSTLIFPPEVQEAIDQKKVGPFCRADFEEAFQGPAAKYGPSNLKQLAEACLVVNVLDPKVKRDILSWFVKLQLSEYTVLFAEDQDVAWLDKIDRRYAWIKRALVEFEEKFGHIFPIEWEVSERICIEFCEITRKELSKIMPKRVTEIDVKLLLFAIQRTTNFETLIAKRFTGVTLQENQVLGPKPPTSPFDGIISKCFEQHLNIYIESQDRNLSDLITRFVEDFRQHGSPRIEGEEGSNVLPSCADLFVFYKKCMVQCSQLSTGQPMLDLTKTFQKYLKEYAHRVLLSNLPKMSCQTSHLSAASGLIQSILKEGEVAKFTEEEQCRACSILCTAEYCMETTQQLESKLKEKVDPPLAAQIDLNTEQDLFHNVISNCIASLVQDLDSACEPALTAMSKMSWSTVETVGDQSGYVTAITTHLKQNLPIIRDNLASSRKYFTQFCVKFANTFIPKFINHLFRCKPVSTVAAEQLLLDTHSLKTVLQDLPSLGSQVLRKAPASFTKIVNKGMTKAEMILKMVMSPHEPPQAFVDNYMRLLTENDVLEFQKVLEMKALKRSEQNTLLEMYKARLPFNNSSGHNNEVQRNNQVNVSPMPTTSTPEVESSRIRRLEKLIKKRL</sequence>
<evidence type="ECO:0000256" key="7">
    <source>
        <dbReference type="ARBA" id="ARBA00023136"/>
    </source>
</evidence>
<feature type="domain" description="Vps53 C-terminal" evidence="9">
    <location>
        <begin position="487"/>
        <end position="570"/>
    </location>
</feature>
<dbReference type="OrthoDB" id="10261632at2759"/>
<accession>A0A812DDT5</accession>
<name>A0A812DDT5_ACAPH</name>
<feature type="domain" description="Vps53 N-terminal" evidence="8">
    <location>
        <begin position="42"/>
        <end position="242"/>
    </location>
</feature>
<gene>
    <name evidence="10" type="ORF">SPHA_53417</name>
</gene>
<dbReference type="PANTHER" id="PTHR12820:SF0">
    <property type="entry name" value="VACUOLAR PROTEIN SORTING-ASSOCIATED PROTEIN 53 HOMOLOG"/>
    <property type="match status" value="1"/>
</dbReference>
<dbReference type="PANTHER" id="PTHR12820">
    <property type="entry name" value="VACUOLAR SORTING PROTEIN 53"/>
    <property type="match status" value="1"/>
</dbReference>
<keyword evidence="5" id="KW-0967">Endosome</keyword>
<dbReference type="InterPro" id="IPR038260">
    <property type="entry name" value="Vps53_C_sf"/>
</dbReference>
<dbReference type="Pfam" id="PF04100">
    <property type="entry name" value="Vps53_N"/>
    <property type="match status" value="1"/>
</dbReference>
<comment type="subcellular location">
    <subcellularLocation>
        <location evidence="2">Endosome membrane</location>
        <topology evidence="2">Peripheral membrane protein</topology>
    </subcellularLocation>
    <subcellularLocation>
        <location evidence="1">Golgi apparatus</location>
        <location evidence="1">trans-Golgi network membrane</location>
        <topology evidence="1">Peripheral membrane protein</topology>
    </subcellularLocation>
</comment>
<evidence type="ECO:0000259" key="8">
    <source>
        <dbReference type="Pfam" id="PF04100"/>
    </source>
</evidence>